<gene>
    <name evidence="2" type="ORF">TWF694_002193</name>
</gene>
<reference evidence="2 3" key="1">
    <citation type="submission" date="2019-10" db="EMBL/GenBank/DDBJ databases">
        <authorList>
            <person name="Palmer J.M."/>
        </authorList>
    </citation>
    <scope>NUCLEOTIDE SEQUENCE [LARGE SCALE GENOMIC DNA]</scope>
    <source>
        <strain evidence="2 3">TWF694</strain>
    </source>
</reference>
<name>A0AAV9X559_9PEZI</name>
<protein>
    <submittedName>
        <fullName evidence="2">Uncharacterized protein</fullName>
    </submittedName>
</protein>
<evidence type="ECO:0000313" key="2">
    <source>
        <dbReference type="EMBL" id="KAK6535745.1"/>
    </source>
</evidence>
<feature type="transmembrane region" description="Helical" evidence="1">
    <location>
        <begin position="6"/>
        <end position="30"/>
    </location>
</feature>
<comment type="caution">
    <text evidence="2">The sequence shown here is derived from an EMBL/GenBank/DDBJ whole genome shotgun (WGS) entry which is preliminary data.</text>
</comment>
<dbReference type="PROSITE" id="PS51257">
    <property type="entry name" value="PROKAR_LIPOPROTEIN"/>
    <property type="match status" value="1"/>
</dbReference>
<sequence>MARSSLAVATIVVPAVSMISFFGIACALVVATTYGLGSHIDQGISIDDTVRLLKATGRSLLAQDEDIDCIGGP</sequence>
<organism evidence="2 3">
    <name type="scientific">Orbilia ellipsospora</name>
    <dbReference type="NCBI Taxonomy" id="2528407"/>
    <lineage>
        <taxon>Eukaryota</taxon>
        <taxon>Fungi</taxon>
        <taxon>Dikarya</taxon>
        <taxon>Ascomycota</taxon>
        <taxon>Pezizomycotina</taxon>
        <taxon>Orbiliomycetes</taxon>
        <taxon>Orbiliales</taxon>
        <taxon>Orbiliaceae</taxon>
        <taxon>Orbilia</taxon>
    </lineage>
</organism>
<keyword evidence="3" id="KW-1185">Reference proteome</keyword>
<proteinExistence type="predicted"/>
<accession>A0AAV9X559</accession>
<keyword evidence="1" id="KW-0472">Membrane</keyword>
<dbReference type="EMBL" id="JAVHJO010000010">
    <property type="protein sequence ID" value="KAK6535745.1"/>
    <property type="molecule type" value="Genomic_DNA"/>
</dbReference>
<dbReference type="Proteomes" id="UP001365542">
    <property type="component" value="Unassembled WGS sequence"/>
</dbReference>
<keyword evidence="1" id="KW-1133">Transmembrane helix</keyword>
<evidence type="ECO:0000256" key="1">
    <source>
        <dbReference type="SAM" id="Phobius"/>
    </source>
</evidence>
<keyword evidence="1" id="KW-0812">Transmembrane</keyword>
<dbReference type="AlphaFoldDB" id="A0AAV9X559"/>
<evidence type="ECO:0000313" key="3">
    <source>
        <dbReference type="Proteomes" id="UP001365542"/>
    </source>
</evidence>